<dbReference type="EMBL" id="FPBF01000003">
    <property type="protein sequence ID" value="SFT88202.1"/>
    <property type="molecule type" value="Genomic_DNA"/>
</dbReference>
<sequence length="30" mass="3431">MWELKGFFTTEVTEGNAEDGSNLFFISCEK</sequence>
<gene>
    <name evidence="1" type="ORF">SAMN04489724_2533</name>
</gene>
<keyword evidence="2" id="KW-1185">Reference proteome</keyword>
<protein>
    <submittedName>
        <fullName evidence="1">Uncharacterized protein</fullName>
    </submittedName>
</protein>
<accession>A0A1I7BM04</accession>
<evidence type="ECO:0000313" key="1">
    <source>
        <dbReference type="EMBL" id="SFT88202.1"/>
    </source>
</evidence>
<proteinExistence type="predicted"/>
<name>A0A1I7BM04_9BACT</name>
<dbReference type="Proteomes" id="UP000199673">
    <property type="component" value="Unassembled WGS sequence"/>
</dbReference>
<organism evidence="1 2">
    <name type="scientific">Algoriphagus locisalis</name>
    <dbReference type="NCBI Taxonomy" id="305507"/>
    <lineage>
        <taxon>Bacteria</taxon>
        <taxon>Pseudomonadati</taxon>
        <taxon>Bacteroidota</taxon>
        <taxon>Cytophagia</taxon>
        <taxon>Cytophagales</taxon>
        <taxon>Cyclobacteriaceae</taxon>
        <taxon>Algoriphagus</taxon>
    </lineage>
</organism>
<reference evidence="2" key="1">
    <citation type="submission" date="2016-10" db="EMBL/GenBank/DDBJ databases">
        <authorList>
            <person name="Varghese N."/>
            <person name="Submissions S."/>
        </authorList>
    </citation>
    <scope>NUCLEOTIDE SEQUENCE [LARGE SCALE GENOMIC DNA]</scope>
    <source>
        <strain evidence="2">DSM 23445</strain>
    </source>
</reference>
<dbReference type="AlphaFoldDB" id="A0A1I7BM04"/>
<evidence type="ECO:0000313" key="2">
    <source>
        <dbReference type="Proteomes" id="UP000199673"/>
    </source>
</evidence>